<feature type="compositionally biased region" description="Basic and acidic residues" evidence="2">
    <location>
        <begin position="553"/>
        <end position="563"/>
    </location>
</feature>
<dbReference type="Pfam" id="PF03666">
    <property type="entry name" value="NPR3"/>
    <property type="match status" value="1"/>
</dbReference>
<name>A0AAD9D0S3_PAPLA</name>
<feature type="compositionally biased region" description="Polar residues" evidence="2">
    <location>
        <begin position="147"/>
        <end position="164"/>
    </location>
</feature>
<gene>
    <name evidence="3" type="ORF">DB88DRAFT_441107</name>
</gene>
<feature type="compositionally biased region" description="Basic and acidic residues" evidence="2">
    <location>
        <begin position="188"/>
        <end position="206"/>
    </location>
</feature>
<comment type="function">
    <text evidence="1">Mediates inactivation of the TORC1 complex in response to amino acid starvation. Required for meiotic nuclear division.</text>
</comment>
<keyword evidence="1" id="KW-0469">Meiosis</keyword>
<sequence>MAENILGLLLVTSSSRGRNVFRYPPDPFSPHARLSQPYYPQSTYTVKDTIIEKDRRKLFPPEFELRPKKSSNQSISVKSDPYRGLSDGHRERKRVREWIHEGSTIVGEPEEEESSDDSSVSSDSEVDNMKRAMNVPIPKHSIDLTDPTRTSLSHPAGASLNNAKLSIDGPGSVRYDGSRRSSLAPGDLAKEKDKKREKRSPEEEYYERQYDSALAYSLDFLGDMLTPPRSACNRKFEINVDEIIFVGHPVTCGPDGKWAFPEDDDDLRPSARGRRRARDAKDEMAKKDEMGKEKSSLVTVIEGQVVKSIDMEQNDSPSKSHKDEADGPPSLNMFHLVVILDKPDPKGNGLDNENNSNSWADEVYREIAFKWTAAAFALQVKEDWVAKNTWDLVRAKEKCFAEGASLLELCRIAYETSSLDRSLTQLFHQLHQLRTRPANPLHSYLPTTITLNVADLPISMILSPRSTKNDEAWAHWGERDDQSSVDDSDSEDAYGGVKSMDLHIEPWQTLLLLEDDAASKAQEISRALVGLGMANVGLEEDYEDNEPTPMVGSRRDSKDTHTAEEDEGLLMKNLIESCDVTKRLYEIAHVLRYDLEGIVIPLARELVANKKAILIDVVNTRLRTVVMPTTIAEHTSTLDEYAGRFAQLFPRLPPLACLLAQLSSTPAQFKEFLPRDAPQSMALRQIYMDALIWLLKQDLVVQVRTRCRVFARPEIKEKAWRKLWHRRRERWLQRLNREAQTPHVSPVDLTTPRAEKRVDPLDASMPMPRSPFRASLTNPEGVISDHEADSDVNEDAEDGSAERYDMGFSMDEPEPKQVPAFQGTFIFRPARAQKDETRWLRAIRESAPDGVWASKFDL</sequence>
<evidence type="ECO:0000256" key="1">
    <source>
        <dbReference type="RuleBase" id="RU368069"/>
    </source>
</evidence>
<dbReference type="GO" id="GO:0051321">
    <property type="term" value="P:meiotic cell cycle"/>
    <property type="evidence" value="ECO:0007669"/>
    <property type="project" value="UniProtKB-UniRule"/>
</dbReference>
<proteinExistence type="inferred from homology"/>
<feature type="region of interest" description="Disordered" evidence="2">
    <location>
        <begin position="741"/>
        <end position="798"/>
    </location>
</feature>
<dbReference type="GO" id="GO:0005774">
    <property type="term" value="C:vacuolar membrane"/>
    <property type="evidence" value="ECO:0007669"/>
    <property type="project" value="UniProtKB-SubCell"/>
</dbReference>
<feature type="region of interest" description="Disordered" evidence="2">
    <location>
        <begin position="542"/>
        <end position="565"/>
    </location>
</feature>
<dbReference type="AlphaFoldDB" id="A0AAD9D0S3"/>
<dbReference type="GO" id="GO:0010508">
    <property type="term" value="P:positive regulation of autophagy"/>
    <property type="evidence" value="ECO:0007669"/>
    <property type="project" value="TreeGrafter"/>
</dbReference>
<keyword evidence="4" id="KW-1185">Reference proteome</keyword>
<dbReference type="InterPro" id="IPR005365">
    <property type="entry name" value="Npr3"/>
</dbReference>
<dbReference type="GO" id="GO:1904262">
    <property type="term" value="P:negative regulation of TORC1 signaling"/>
    <property type="evidence" value="ECO:0007669"/>
    <property type="project" value="TreeGrafter"/>
</dbReference>
<dbReference type="GO" id="GO:0038202">
    <property type="term" value="P:TORC1 signaling"/>
    <property type="evidence" value="ECO:0007669"/>
    <property type="project" value="TreeGrafter"/>
</dbReference>
<dbReference type="PANTHER" id="PTHR13153">
    <property type="entry name" value="CGTHBA PROTEIN -14 GENE PROTEIN"/>
    <property type="match status" value="1"/>
</dbReference>
<evidence type="ECO:0000313" key="4">
    <source>
        <dbReference type="Proteomes" id="UP001182556"/>
    </source>
</evidence>
<evidence type="ECO:0000256" key="2">
    <source>
        <dbReference type="SAM" id="MobiDB-lite"/>
    </source>
</evidence>
<dbReference type="EMBL" id="JAODAN010000008">
    <property type="protein sequence ID" value="KAK1922626.1"/>
    <property type="molecule type" value="Genomic_DNA"/>
</dbReference>
<keyword evidence="1" id="KW-0732">Signal</keyword>
<feature type="compositionally biased region" description="Basic and acidic residues" evidence="2">
    <location>
        <begin position="279"/>
        <end position="295"/>
    </location>
</feature>
<accession>A0AAD9D0S3</accession>
<protein>
    <recommendedName>
        <fullName evidence="1">Nitrogen permease regulator 3</fullName>
    </recommendedName>
    <alternativeName>
        <fullName evidence="1">Required for meiotic nuclear division protein 11</fullName>
    </alternativeName>
</protein>
<organism evidence="3 4">
    <name type="scientific">Papiliotrema laurentii</name>
    <name type="common">Cryptococcus laurentii</name>
    <dbReference type="NCBI Taxonomy" id="5418"/>
    <lineage>
        <taxon>Eukaryota</taxon>
        <taxon>Fungi</taxon>
        <taxon>Dikarya</taxon>
        <taxon>Basidiomycota</taxon>
        <taxon>Agaricomycotina</taxon>
        <taxon>Tremellomycetes</taxon>
        <taxon>Tremellales</taxon>
        <taxon>Rhynchogastremaceae</taxon>
        <taxon>Papiliotrema</taxon>
    </lineage>
</organism>
<reference evidence="3" key="1">
    <citation type="submission" date="2023-02" db="EMBL/GenBank/DDBJ databases">
        <title>Identification and recombinant expression of a fungal hydrolase from Papiliotrema laurentii that hydrolyzes apple cutin and clears colloidal polyester polyurethane.</title>
        <authorList>
            <consortium name="DOE Joint Genome Institute"/>
            <person name="Roman V.A."/>
            <person name="Bojanowski C."/>
            <person name="Crable B.R."/>
            <person name="Wagner D.N."/>
            <person name="Hung C.S."/>
            <person name="Nadeau L.J."/>
            <person name="Schratz L."/>
            <person name="Haridas S."/>
            <person name="Pangilinan J."/>
            <person name="Lipzen A."/>
            <person name="Na H."/>
            <person name="Yan M."/>
            <person name="Ng V."/>
            <person name="Grigoriev I.V."/>
            <person name="Spatafora J.W."/>
            <person name="Barlow D."/>
            <person name="Biffinger J."/>
            <person name="Kelley-Loughnane N."/>
            <person name="Varaljay V.A."/>
            <person name="Crookes-Goodson W.J."/>
        </authorList>
    </citation>
    <scope>NUCLEOTIDE SEQUENCE</scope>
    <source>
        <strain evidence="3">5307AH</strain>
    </source>
</reference>
<dbReference type="Proteomes" id="UP001182556">
    <property type="component" value="Unassembled WGS sequence"/>
</dbReference>
<comment type="similarity">
    <text evidence="1">Belongs to the NPR3 family.</text>
</comment>
<feature type="region of interest" description="Disordered" evidence="2">
    <location>
        <begin position="256"/>
        <end position="296"/>
    </location>
</feature>
<dbReference type="GO" id="GO:0034198">
    <property type="term" value="P:cellular response to amino acid starvation"/>
    <property type="evidence" value="ECO:0007669"/>
    <property type="project" value="TreeGrafter"/>
</dbReference>
<evidence type="ECO:0000313" key="3">
    <source>
        <dbReference type="EMBL" id="KAK1922626.1"/>
    </source>
</evidence>
<feature type="region of interest" description="Disordered" evidence="2">
    <location>
        <begin position="61"/>
        <end position="206"/>
    </location>
</feature>
<feature type="compositionally biased region" description="Basic and acidic residues" evidence="2">
    <location>
        <begin position="86"/>
        <end position="100"/>
    </location>
</feature>
<dbReference type="PANTHER" id="PTHR13153:SF5">
    <property type="entry name" value="GATOR COMPLEX PROTEIN NPRL3"/>
    <property type="match status" value="1"/>
</dbReference>
<comment type="subcellular location">
    <subcellularLocation>
        <location evidence="1">Vacuole membrane</location>
        <topology evidence="1">Peripheral membrane protein</topology>
    </subcellularLocation>
</comment>
<dbReference type="GO" id="GO:1990130">
    <property type="term" value="C:GATOR1 complex"/>
    <property type="evidence" value="ECO:0007669"/>
    <property type="project" value="TreeGrafter"/>
</dbReference>
<comment type="caution">
    <text evidence="3">The sequence shown here is derived from an EMBL/GenBank/DDBJ whole genome shotgun (WGS) entry which is preliminary data.</text>
</comment>